<dbReference type="EMBL" id="CP036433">
    <property type="protein sequence ID" value="QDU96460.1"/>
    <property type="molecule type" value="Genomic_DNA"/>
</dbReference>
<dbReference type="KEGG" id="lcre:Pla8534_42810"/>
<keyword evidence="3" id="KW-1185">Reference proteome</keyword>
<dbReference type="AlphaFoldDB" id="A0A518DXA7"/>
<feature type="transmembrane region" description="Helical" evidence="1">
    <location>
        <begin position="114"/>
        <end position="136"/>
    </location>
</feature>
<evidence type="ECO:0000256" key="1">
    <source>
        <dbReference type="SAM" id="Phobius"/>
    </source>
</evidence>
<evidence type="ECO:0000313" key="2">
    <source>
        <dbReference type="EMBL" id="QDU96460.1"/>
    </source>
</evidence>
<accession>A0A518DXA7</accession>
<organism evidence="2 3">
    <name type="scientific">Lignipirellula cremea</name>
    <dbReference type="NCBI Taxonomy" id="2528010"/>
    <lineage>
        <taxon>Bacteria</taxon>
        <taxon>Pseudomonadati</taxon>
        <taxon>Planctomycetota</taxon>
        <taxon>Planctomycetia</taxon>
        <taxon>Pirellulales</taxon>
        <taxon>Pirellulaceae</taxon>
        <taxon>Lignipirellula</taxon>
    </lineage>
</organism>
<keyword evidence="1" id="KW-0812">Transmembrane</keyword>
<reference evidence="2 3" key="1">
    <citation type="submission" date="2019-02" db="EMBL/GenBank/DDBJ databases">
        <title>Deep-cultivation of Planctomycetes and their phenomic and genomic characterization uncovers novel biology.</title>
        <authorList>
            <person name="Wiegand S."/>
            <person name="Jogler M."/>
            <person name="Boedeker C."/>
            <person name="Pinto D."/>
            <person name="Vollmers J."/>
            <person name="Rivas-Marin E."/>
            <person name="Kohn T."/>
            <person name="Peeters S.H."/>
            <person name="Heuer A."/>
            <person name="Rast P."/>
            <person name="Oberbeckmann S."/>
            <person name="Bunk B."/>
            <person name="Jeske O."/>
            <person name="Meyerdierks A."/>
            <person name="Storesund J.E."/>
            <person name="Kallscheuer N."/>
            <person name="Luecker S."/>
            <person name="Lage O.M."/>
            <person name="Pohl T."/>
            <person name="Merkel B.J."/>
            <person name="Hornburger P."/>
            <person name="Mueller R.-W."/>
            <person name="Bruemmer F."/>
            <person name="Labrenz M."/>
            <person name="Spormann A.M."/>
            <person name="Op den Camp H."/>
            <person name="Overmann J."/>
            <person name="Amann R."/>
            <person name="Jetten M.S.M."/>
            <person name="Mascher T."/>
            <person name="Medema M.H."/>
            <person name="Devos D.P."/>
            <person name="Kaster A.-K."/>
            <person name="Ovreas L."/>
            <person name="Rohde M."/>
            <person name="Galperin M.Y."/>
            <person name="Jogler C."/>
        </authorList>
    </citation>
    <scope>NUCLEOTIDE SEQUENCE [LARGE SCALE GENOMIC DNA]</scope>
    <source>
        <strain evidence="2 3">Pla85_3_4</strain>
    </source>
</reference>
<sequence>MIEDRPAMRAGDGFCTFLTDVPFMNVAYDCPHCDQIVRQDFSADTTEMRCPHCDHAWSVPPTAVVDGRIQQCLICPSQELYVRKDFSQRIGVTIIVIGLAASCIPWFYSMWYTTYGILFGTAIIDALMYHFTGNLLQCYRCHSQYREMDGLDEHGGFDLEVHEKHRQQTIRLAEAERAQRLHQAAADTAAPASESQDG</sequence>
<feature type="transmembrane region" description="Helical" evidence="1">
    <location>
        <begin position="90"/>
        <end position="108"/>
    </location>
</feature>
<protein>
    <submittedName>
        <fullName evidence="2">Uncharacterized protein</fullName>
    </submittedName>
</protein>
<dbReference type="Proteomes" id="UP000317648">
    <property type="component" value="Chromosome"/>
</dbReference>
<keyword evidence="1" id="KW-1133">Transmembrane helix</keyword>
<proteinExistence type="predicted"/>
<gene>
    <name evidence="2" type="ORF">Pla8534_42810</name>
</gene>
<name>A0A518DXA7_9BACT</name>
<keyword evidence="1" id="KW-0472">Membrane</keyword>
<evidence type="ECO:0000313" key="3">
    <source>
        <dbReference type="Proteomes" id="UP000317648"/>
    </source>
</evidence>